<reference evidence="2" key="2">
    <citation type="submission" date="2021-02" db="EMBL/GenBank/DDBJ databases">
        <authorList>
            <person name="Kimball J.A."/>
            <person name="Haas M.W."/>
            <person name="Macchietto M."/>
            <person name="Kono T."/>
            <person name="Duquette J."/>
            <person name="Shao M."/>
        </authorList>
    </citation>
    <scope>NUCLEOTIDE SEQUENCE</scope>
    <source>
        <tissue evidence="2">Fresh leaf tissue</tissue>
    </source>
</reference>
<dbReference type="EMBL" id="JAAALK010002049">
    <property type="protein sequence ID" value="KAG8037963.1"/>
    <property type="molecule type" value="Genomic_DNA"/>
</dbReference>
<proteinExistence type="predicted"/>
<feature type="region of interest" description="Disordered" evidence="1">
    <location>
        <begin position="131"/>
        <end position="151"/>
    </location>
</feature>
<protein>
    <submittedName>
        <fullName evidence="2">Uncharacterized protein</fullName>
    </submittedName>
</protein>
<evidence type="ECO:0000313" key="2">
    <source>
        <dbReference type="EMBL" id="KAG8037963.1"/>
    </source>
</evidence>
<evidence type="ECO:0000313" key="3">
    <source>
        <dbReference type="Proteomes" id="UP000729402"/>
    </source>
</evidence>
<dbReference type="AlphaFoldDB" id="A0A8J5QPE6"/>
<comment type="caution">
    <text evidence="2">The sequence shown here is derived from an EMBL/GenBank/DDBJ whole genome shotgun (WGS) entry which is preliminary data.</text>
</comment>
<sequence>MACRPTMCVPYTLAPAGVGLLGCTCSGATGRLLRSNSGPVRFLRFGACRSPGAALVVRAVAAEASAQPSHSTPCTASVLAGHGGRLDETACCAFSNRFVSVLQGAVELQAKVSSRCFFDVEIGGESAGAGGNWALRGGHSQDGGQFPRPVH</sequence>
<gene>
    <name evidence="2" type="ORF">GUJ93_ZPchr1067g16434</name>
</gene>
<dbReference type="PROSITE" id="PS51257">
    <property type="entry name" value="PROKAR_LIPOPROTEIN"/>
    <property type="match status" value="1"/>
</dbReference>
<accession>A0A8J5QPE6</accession>
<reference evidence="2" key="1">
    <citation type="journal article" date="2021" name="bioRxiv">
        <title>Whole Genome Assembly and Annotation of Northern Wild Rice, Zizania palustris L., Supports a Whole Genome Duplication in the Zizania Genus.</title>
        <authorList>
            <person name="Haas M."/>
            <person name="Kono T."/>
            <person name="Macchietto M."/>
            <person name="Millas R."/>
            <person name="McGilp L."/>
            <person name="Shao M."/>
            <person name="Duquette J."/>
            <person name="Hirsch C.N."/>
            <person name="Kimball J."/>
        </authorList>
    </citation>
    <scope>NUCLEOTIDE SEQUENCE</scope>
    <source>
        <tissue evidence="2">Fresh leaf tissue</tissue>
    </source>
</reference>
<organism evidence="2 3">
    <name type="scientific">Zizania palustris</name>
    <name type="common">Northern wild rice</name>
    <dbReference type="NCBI Taxonomy" id="103762"/>
    <lineage>
        <taxon>Eukaryota</taxon>
        <taxon>Viridiplantae</taxon>
        <taxon>Streptophyta</taxon>
        <taxon>Embryophyta</taxon>
        <taxon>Tracheophyta</taxon>
        <taxon>Spermatophyta</taxon>
        <taxon>Magnoliopsida</taxon>
        <taxon>Liliopsida</taxon>
        <taxon>Poales</taxon>
        <taxon>Poaceae</taxon>
        <taxon>BOP clade</taxon>
        <taxon>Oryzoideae</taxon>
        <taxon>Oryzeae</taxon>
        <taxon>Zizaniinae</taxon>
        <taxon>Zizania</taxon>
    </lineage>
</organism>
<name>A0A8J5QPE6_ZIZPA</name>
<keyword evidence="3" id="KW-1185">Reference proteome</keyword>
<dbReference type="Proteomes" id="UP000729402">
    <property type="component" value="Unassembled WGS sequence"/>
</dbReference>
<evidence type="ECO:0000256" key="1">
    <source>
        <dbReference type="SAM" id="MobiDB-lite"/>
    </source>
</evidence>